<feature type="transmembrane region" description="Helical" evidence="6">
    <location>
        <begin position="82"/>
        <end position="104"/>
    </location>
</feature>
<gene>
    <name evidence="8" type="ORF">J4H91_00230</name>
</gene>
<comment type="subcellular location">
    <subcellularLocation>
        <location evidence="1">Cell membrane</location>
        <topology evidence="1">Multi-pass membrane protein</topology>
    </subcellularLocation>
</comment>
<keyword evidence="3 6" id="KW-0812">Transmembrane</keyword>
<dbReference type="PROSITE" id="PS00216">
    <property type="entry name" value="SUGAR_TRANSPORT_1"/>
    <property type="match status" value="1"/>
</dbReference>
<keyword evidence="4 6" id="KW-1133">Transmembrane helix</keyword>
<feature type="domain" description="Major facilitator superfamily (MFS) profile" evidence="7">
    <location>
        <begin position="13"/>
        <end position="426"/>
    </location>
</feature>
<dbReference type="InterPro" id="IPR020846">
    <property type="entry name" value="MFS_dom"/>
</dbReference>
<evidence type="ECO:0000256" key="2">
    <source>
        <dbReference type="ARBA" id="ARBA00022448"/>
    </source>
</evidence>
<name>A0A939LWM8_9MICO</name>
<feature type="transmembrane region" description="Helical" evidence="6">
    <location>
        <begin position="21"/>
        <end position="43"/>
    </location>
</feature>
<dbReference type="EMBL" id="JAGDYL010000001">
    <property type="protein sequence ID" value="MBO1803747.1"/>
    <property type="molecule type" value="Genomic_DNA"/>
</dbReference>
<dbReference type="PANTHER" id="PTHR23511:SF34">
    <property type="entry name" value="SYNAPTIC VESICLE GLYCOPROTEIN 2"/>
    <property type="match status" value="1"/>
</dbReference>
<feature type="transmembrane region" description="Helical" evidence="6">
    <location>
        <begin position="137"/>
        <end position="160"/>
    </location>
</feature>
<feature type="transmembrane region" description="Helical" evidence="6">
    <location>
        <begin position="396"/>
        <end position="422"/>
    </location>
</feature>
<dbReference type="InterPro" id="IPR005828">
    <property type="entry name" value="MFS_sugar_transport-like"/>
</dbReference>
<dbReference type="SUPFAM" id="SSF103473">
    <property type="entry name" value="MFS general substrate transporter"/>
    <property type="match status" value="1"/>
</dbReference>
<dbReference type="GO" id="GO:0022857">
    <property type="term" value="F:transmembrane transporter activity"/>
    <property type="evidence" value="ECO:0007669"/>
    <property type="project" value="InterPro"/>
</dbReference>
<feature type="transmembrane region" description="Helical" evidence="6">
    <location>
        <begin position="166"/>
        <end position="188"/>
    </location>
</feature>
<feature type="transmembrane region" description="Helical" evidence="6">
    <location>
        <begin position="247"/>
        <end position="267"/>
    </location>
</feature>
<keyword evidence="2" id="KW-0813">Transport</keyword>
<dbReference type="PROSITE" id="PS00217">
    <property type="entry name" value="SUGAR_TRANSPORT_2"/>
    <property type="match status" value="1"/>
</dbReference>
<dbReference type="PROSITE" id="PS50850">
    <property type="entry name" value="MFS"/>
    <property type="match status" value="1"/>
</dbReference>
<keyword evidence="9" id="KW-1185">Reference proteome</keyword>
<dbReference type="Proteomes" id="UP000664398">
    <property type="component" value="Unassembled WGS sequence"/>
</dbReference>
<dbReference type="GO" id="GO:0005886">
    <property type="term" value="C:plasma membrane"/>
    <property type="evidence" value="ECO:0007669"/>
    <property type="project" value="UniProtKB-SubCell"/>
</dbReference>
<sequence>MDEAPLTRFHVKLTVFSSGGPFIDGYALSIIGIALITMQPALQLSATEIGLLGAASLIGIFVGGGLFGWVTDKVGRHKMYIIDLLALALFSVLCGVSTDVWQVIACRFMLGVAIGADYPIATSLLAEFLPRRYRGRLLGATFVVWAIGAAAAYLVGYLFRDFGPDAWRILLATPAVFAIITLLFRLGTPESARWLLSRGRVDEARAVVKKVYGEQYEVEDLGEPSDASTPRATFASVFRGEYLKRTLFVAIFWTAQVIPMFAVYTFAPDLLASFGMTGDANLYGGSLIISLFFVVGGIPGLLVVDRIGRRKLMIYSFALATAVLIIPALIPGVGAWPLFIALTLFAFASGSANFLQIVYPNELFPTEVRATAVGIGTAFSRIGSATSTYLMPLAILHFGAAGSLAIGGIVSLVGLIATFVLAPETANRSLTDTATNRVVAGSGG</sequence>
<dbReference type="CDD" id="cd17316">
    <property type="entry name" value="MFS_SV2_like"/>
    <property type="match status" value="1"/>
</dbReference>
<comment type="caution">
    <text evidence="8">The sequence shown here is derived from an EMBL/GenBank/DDBJ whole genome shotgun (WGS) entry which is preliminary data.</text>
</comment>
<dbReference type="Gene3D" id="1.20.1250.20">
    <property type="entry name" value="MFS general substrate transporter like domains"/>
    <property type="match status" value="1"/>
</dbReference>
<dbReference type="InterPro" id="IPR036259">
    <property type="entry name" value="MFS_trans_sf"/>
</dbReference>
<feature type="transmembrane region" description="Helical" evidence="6">
    <location>
        <begin position="110"/>
        <end position="130"/>
    </location>
</feature>
<evidence type="ECO:0000256" key="1">
    <source>
        <dbReference type="ARBA" id="ARBA00004651"/>
    </source>
</evidence>
<evidence type="ECO:0000313" key="9">
    <source>
        <dbReference type="Proteomes" id="UP000664398"/>
    </source>
</evidence>
<evidence type="ECO:0000259" key="7">
    <source>
        <dbReference type="PROSITE" id="PS50850"/>
    </source>
</evidence>
<protein>
    <submittedName>
        <fullName evidence="8">MFS transporter</fullName>
    </submittedName>
</protein>
<evidence type="ECO:0000256" key="3">
    <source>
        <dbReference type="ARBA" id="ARBA00022692"/>
    </source>
</evidence>
<keyword evidence="5 6" id="KW-0472">Membrane</keyword>
<evidence type="ECO:0000313" key="8">
    <source>
        <dbReference type="EMBL" id="MBO1803747.1"/>
    </source>
</evidence>
<evidence type="ECO:0000256" key="6">
    <source>
        <dbReference type="SAM" id="Phobius"/>
    </source>
</evidence>
<dbReference type="AlphaFoldDB" id="A0A939LWM8"/>
<dbReference type="PANTHER" id="PTHR23511">
    <property type="entry name" value="SYNAPTIC VESICLE GLYCOPROTEIN 2"/>
    <property type="match status" value="1"/>
</dbReference>
<evidence type="ECO:0000256" key="5">
    <source>
        <dbReference type="ARBA" id="ARBA00023136"/>
    </source>
</evidence>
<accession>A0A939LWM8</accession>
<proteinExistence type="predicted"/>
<reference evidence="8" key="1">
    <citation type="submission" date="2021-03" db="EMBL/GenBank/DDBJ databases">
        <title>Leucobacter chromiisoli sp. nov., isolated from chromium-containing soil of chemical plant.</title>
        <authorList>
            <person name="Xu Z."/>
        </authorList>
    </citation>
    <scope>NUCLEOTIDE SEQUENCE</scope>
    <source>
        <strain evidence="8">A2</strain>
    </source>
</reference>
<dbReference type="Pfam" id="PF00083">
    <property type="entry name" value="Sugar_tr"/>
    <property type="match status" value="1"/>
</dbReference>
<feature type="transmembrane region" description="Helical" evidence="6">
    <location>
        <begin position="312"/>
        <end position="330"/>
    </location>
</feature>
<dbReference type="InterPro" id="IPR005829">
    <property type="entry name" value="Sugar_transporter_CS"/>
</dbReference>
<feature type="transmembrane region" description="Helical" evidence="6">
    <location>
        <begin position="49"/>
        <end position="70"/>
    </location>
</feature>
<feature type="transmembrane region" description="Helical" evidence="6">
    <location>
        <begin position="287"/>
        <end position="305"/>
    </location>
</feature>
<evidence type="ECO:0000256" key="4">
    <source>
        <dbReference type="ARBA" id="ARBA00022989"/>
    </source>
</evidence>
<organism evidence="8 9">
    <name type="scientific">Leucobacter ruminantium</name>
    <dbReference type="NCBI Taxonomy" id="1289170"/>
    <lineage>
        <taxon>Bacteria</taxon>
        <taxon>Bacillati</taxon>
        <taxon>Actinomycetota</taxon>
        <taxon>Actinomycetes</taxon>
        <taxon>Micrococcales</taxon>
        <taxon>Microbacteriaceae</taxon>
        <taxon>Leucobacter</taxon>
    </lineage>
</organism>